<sequence>MLASHYASMYTRDKGTLAHLPGTETAMNWTPFIIGEVALELHRLKVHQLPGPDGVHPLILRELADELALLLYKLFNLLFT</sequence>
<accession>A0A183B4A9</accession>
<gene>
    <name evidence="1" type="ORF">ECPE_LOCUS14044</name>
</gene>
<reference evidence="1 2" key="2">
    <citation type="submission" date="2018-11" db="EMBL/GenBank/DDBJ databases">
        <authorList>
            <consortium name="Pathogen Informatics"/>
        </authorList>
    </citation>
    <scope>NUCLEOTIDE SEQUENCE [LARGE SCALE GENOMIC DNA]</scope>
    <source>
        <strain evidence="1 2">Egypt</strain>
    </source>
</reference>
<reference evidence="3" key="1">
    <citation type="submission" date="2016-06" db="UniProtKB">
        <authorList>
            <consortium name="WormBaseParasite"/>
        </authorList>
    </citation>
    <scope>IDENTIFICATION</scope>
</reference>
<evidence type="ECO:0000313" key="3">
    <source>
        <dbReference type="WBParaSite" id="ECPE_0001408401-mRNA-1"/>
    </source>
</evidence>
<proteinExistence type="predicted"/>
<name>A0A183B4A9_9TREM</name>
<organism evidence="3">
    <name type="scientific">Echinostoma caproni</name>
    <dbReference type="NCBI Taxonomy" id="27848"/>
    <lineage>
        <taxon>Eukaryota</taxon>
        <taxon>Metazoa</taxon>
        <taxon>Spiralia</taxon>
        <taxon>Lophotrochozoa</taxon>
        <taxon>Platyhelminthes</taxon>
        <taxon>Trematoda</taxon>
        <taxon>Digenea</taxon>
        <taxon>Plagiorchiida</taxon>
        <taxon>Echinostomata</taxon>
        <taxon>Echinostomatoidea</taxon>
        <taxon>Echinostomatidae</taxon>
        <taxon>Echinostoma</taxon>
    </lineage>
</organism>
<evidence type="ECO:0000313" key="2">
    <source>
        <dbReference type="Proteomes" id="UP000272942"/>
    </source>
</evidence>
<dbReference type="AlphaFoldDB" id="A0A183B4A9"/>
<evidence type="ECO:0000313" key="1">
    <source>
        <dbReference type="EMBL" id="VDP91316.1"/>
    </source>
</evidence>
<dbReference type="Proteomes" id="UP000272942">
    <property type="component" value="Unassembled WGS sequence"/>
</dbReference>
<keyword evidence="2" id="KW-1185">Reference proteome</keyword>
<dbReference type="EMBL" id="UZAN01056566">
    <property type="protein sequence ID" value="VDP91316.1"/>
    <property type="molecule type" value="Genomic_DNA"/>
</dbReference>
<protein>
    <submittedName>
        <fullName evidence="1 3">Uncharacterized protein</fullName>
    </submittedName>
</protein>
<dbReference type="WBParaSite" id="ECPE_0001408401-mRNA-1">
    <property type="protein sequence ID" value="ECPE_0001408401-mRNA-1"/>
    <property type="gene ID" value="ECPE_0001408401"/>
</dbReference>
<dbReference type="OrthoDB" id="6154608at2759"/>